<feature type="domain" description="IMS import disulfide relay-system CHCH-CHCH-like Cx9C" evidence="2">
    <location>
        <begin position="166"/>
        <end position="210"/>
    </location>
</feature>
<dbReference type="Pfam" id="PF16860">
    <property type="entry name" value="CX9C"/>
    <property type="match status" value="1"/>
</dbReference>
<sequence>MEGRNPKGSPERGGSLPAPLGPHPDAGEGAMSVHRPQPRQRRQQMDHADGGERQQRGLGGRGAFGPRAPLVVLRRVAAAPRGPHARPPQPQPRRVEPRHEGQHGAVQQPRPPPVQGHRRDQLVPGTGSRAGRCHLPTQPGGALPLPPRCAHCGRAGWRGGGMEAALEITARYCRTELEQYGQCVAASPASWQQDCHQLRLRMSRCAAAHPIVQQIRQRCAEPFAAFERCLRENQAAVVKCSEHVNAFLLCADRVKVST</sequence>
<dbReference type="PROSITE" id="PS51808">
    <property type="entry name" value="CHCH"/>
    <property type="match status" value="1"/>
</dbReference>
<reference evidence="3" key="2">
    <citation type="submission" date="2025-09" db="UniProtKB">
        <authorList>
            <consortium name="Ensembl"/>
        </authorList>
    </citation>
    <scope>IDENTIFICATION</scope>
</reference>
<dbReference type="GO" id="GO:0045333">
    <property type="term" value="P:cellular respiration"/>
    <property type="evidence" value="ECO:0007669"/>
    <property type="project" value="TreeGrafter"/>
</dbReference>
<dbReference type="Ensembl" id="ENSACOT00000009240.1">
    <property type="protein sequence ID" value="ENSACOP00000008933.1"/>
    <property type="gene ID" value="ENSACOG00000006255.1"/>
</dbReference>
<dbReference type="Gene3D" id="1.10.287.2900">
    <property type="match status" value="2"/>
</dbReference>
<name>A0A8B9FEM1_9PSIT</name>
<feature type="compositionally biased region" description="Low complexity" evidence="1">
    <location>
        <begin position="64"/>
        <end position="82"/>
    </location>
</feature>
<keyword evidence="4" id="KW-1185">Reference proteome</keyword>
<feature type="compositionally biased region" description="Basic and acidic residues" evidence="1">
    <location>
        <begin position="43"/>
        <end position="55"/>
    </location>
</feature>
<reference evidence="3" key="1">
    <citation type="submission" date="2025-08" db="UniProtKB">
        <authorList>
            <consortium name="Ensembl"/>
        </authorList>
    </citation>
    <scope>IDENTIFICATION</scope>
</reference>
<evidence type="ECO:0000259" key="2">
    <source>
        <dbReference type="Pfam" id="PF16860"/>
    </source>
</evidence>
<dbReference type="InterPro" id="IPR031731">
    <property type="entry name" value="CX9C"/>
</dbReference>
<evidence type="ECO:0000313" key="4">
    <source>
        <dbReference type="Proteomes" id="UP000694522"/>
    </source>
</evidence>
<organism evidence="3 4">
    <name type="scientific">Amazona collaria</name>
    <name type="common">yellow-billed parrot</name>
    <dbReference type="NCBI Taxonomy" id="241587"/>
    <lineage>
        <taxon>Eukaryota</taxon>
        <taxon>Metazoa</taxon>
        <taxon>Chordata</taxon>
        <taxon>Craniata</taxon>
        <taxon>Vertebrata</taxon>
        <taxon>Euteleostomi</taxon>
        <taxon>Archelosauria</taxon>
        <taxon>Archosauria</taxon>
        <taxon>Dinosauria</taxon>
        <taxon>Saurischia</taxon>
        <taxon>Theropoda</taxon>
        <taxon>Coelurosauria</taxon>
        <taxon>Aves</taxon>
        <taxon>Neognathae</taxon>
        <taxon>Neoaves</taxon>
        <taxon>Telluraves</taxon>
        <taxon>Australaves</taxon>
        <taxon>Psittaciformes</taxon>
        <taxon>Psittacidae</taxon>
        <taxon>Amazona</taxon>
    </lineage>
</organism>
<protein>
    <recommendedName>
        <fullName evidence="2">IMS import disulfide relay-system CHCH-CHCH-like Cx9C domain-containing protein</fullName>
    </recommendedName>
</protein>
<dbReference type="Proteomes" id="UP000694522">
    <property type="component" value="Unplaced"/>
</dbReference>
<dbReference type="PANTHER" id="PTHR47106">
    <property type="entry name" value="COILED-COIL-HELIX-COILED-COIL-HELIX DOMAIN-CONTAINING PROTEIN 5"/>
    <property type="match status" value="1"/>
</dbReference>
<evidence type="ECO:0000256" key="1">
    <source>
        <dbReference type="SAM" id="MobiDB-lite"/>
    </source>
</evidence>
<dbReference type="AlphaFoldDB" id="A0A8B9FEM1"/>
<accession>A0A8B9FEM1</accession>
<dbReference type="InterPro" id="IPR052848">
    <property type="entry name" value="CHCH_domain-containing_protein"/>
</dbReference>
<dbReference type="GO" id="GO:0005758">
    <property type="term" value="C:mitochondrial intermembrane space"/>
    <property type="evidence" value="ECO:0007669"/>
    <property type="project" value="TreeGrafter"/>
</dbReference>
<evidence type="ECO:0000313" key="3">
    <source>
        <dbReference type="Ensembl" id="ENSACOP00000008933.1"/>
    </source>
</evidence>
<feature type="region of interest" description="Disordered" evidence="1">
    <location>
        <begin position="1"/>
        <end position="140"/>
    </location>
</feature>
<dbReference type="PANTHER" id="PTHR47106:SF1">
    <property type="entry name" value="COILED-COIL-HELIX-COILED-COIL-HELIX DOMAIN-CONTAINING PROTEIN 5"/>
    <property type="match status" value="1"/>
</dbReference>
<proteinExistence type="predicted"/>
<feature type="compositionally biased region" description="Basic and acidic residues" evidence="1">
    <location>
        <begin position="93"/>
        <end position="102"/>
    </location>
</feature>